<evidence type="ECO:0000313" key="3">
    <source>
        <dbReference type="Proteomes" id="UP000190166"/>
    </source>
</evidence>
<keyword evidence="1" id="KW-0812">Transmembrane</keyword>
<feature type="transmembrane region" description="Helical" evidence="1">
    <location>
        <begin position="25"/>
        <end position="43"/>
    </location>
</feature>
<dbReference type="Proteomes" id="UP000190166">
    <property type="component" value="Unassembled WGS sequence"/>
</dbReference>
<evidence type="ECO:0000256" key="1">
    <source>
        <dbReference type="SAM" id="Phobius"/>
    </source>
</evidence>
<keyword evidence="1" id="KW-0472">Membrane</keyword>
<keyword evidence="3" id="KW-1185">Reference proteome</keyword>
<protein>
    <submittedName>
        <fullName evidence="2">Uncharacterized protein</fullName>
    </submittedName>
</protein>
<organism evidence="2 3">
    <name type="scientific">Chitinophaga ginsengisegetis</name>
    <dbReference type="NCBI Taxonomy" id="393003"/>
    <lineage>
        <taxon>Bacteria</taxon>
        <taxon>Pseudomonadati</taxon>
        <taxon>Bacteroidota</taxon>
        <taxon>Chitinophagia</taxon>
        <taxon>Chitinophagales</taxon>
        <taxon>Chitinophagaceae</taxon>
        <taxon>Chitinophaga</taxon>
    </lineage>
</organism>
<dbReference type="RefSeq" id="WP_079470090.1">
    <property type="nucleotide sequence ID" value="NZ_FUZZ01000002.1"/>
</dbReference>
<sequence>MEIRVRQQVSFIEQHLKIYLKSNKMILRVLTFLFYVFLVSNHASHLSVKNPSDFTIVNDDYEAIAFYLNNVSGINSTITFSPAAATEFSTTTSFNINNEIEIECIKGNSWNSKRVYLIKFKRVVNKQMRLQVIKDNSELYRDNSGLYKDNCELCRDNSGLCKDNSELFRDNSGLCKDNSELCRDNSGLYKYNSELWKYNSELCKNKIGLYKANIGLCKNNSWLYKESSCKKILKQYKTRDNKSFNLITHRFLTV</sequence>
<accession>A0A1T5NUQ8</accession>
<dbReference type="STRING" id="393003.SAMN05660461_2767"/>
<dbReference type="EMBL" id="FUZZ01000002">
    <property type="protein sequence ID" value="SKD04152.1"/>
    <property type="molecule type" value="Genomic_DNA"/>
</dbReference>
<name>A0A1T5NUQ8_9BACT</name>
<dbReference type="AlphaFoldDB" id="A0A1T5NUQ8"/>
<reference evidence="2 3" key="1">
    <citation type="submission" date="2017-02" db="EMBL/GenBank/DDBJ databases">
        <authorList>
            <person name="Peterson S.W."/>
        </authorList>
    </citation>
    <scope>NUCLEOTIDE SEQUENCE [LARGE SCALE GENOMIC DNA]</scope>
    <source>
        <strain evidence="2 3">DSM 18108</strain>
    </source>
</reference>
<gene>
    <name evidence="2" type="ORF">SAMN05660461_2767</name>
</gene>
<keyword evidence="1" id="KW-1133">Transmembrane helix</keyword>
<evidence type="ECO:0000313" key="2">
    <source>
        <dbReference type="EMBL" id="SKD04152.1"/>
    </source>
</evidence>
<proteinExistence type="predicted"/>